<protein>
    <submittedName>
        <fullName evidence="2">Putative nucleic acid-binding protein</fullName>
    </submittedName>
</protein>
<feature type="region of interest" description="Disordered" evidence="1">
    <location>
        <begin position="89"/>
        <end position="108"/>
    </location>
</feature>
<evidence type="ECO:0000256" key="1">
    <source>
        <dbReference type="SAM" id="MobiDB-lite"/>
    </source>
</evidence>
<feature type="region of interest" description="Disordered" evidence="1">
    <location>
        <begin position="122"/>
        <end position="146"/>
    </location>
</feature>
<accession>A0A6M3QWS5</accession>
<reference evidence="2" key="1">
    <citation type="journal article" date="2020" name="Viruses">
        <title>A Complex of Badnavirus Species Infecting Cacao Reveals Mixed Infections, Extensive Genomic Variability, and Interspecific Recombination.</title>
        <authorList>
            <person name="Ramos-Sobrinho R."/>
            <person name="Chingandu N."/>
            <person name="A Gutierrez O."/>
            <person name="Marelli J.P."/>
            <person name="K Brown J."/>
        </authorList>
    </citation>
    <scope>NUCLEOTIDE SEQUENCE</scope>
    <source>
        <strain evidence="2">Ghana6</strain>
    </source>
</reference>
<dbReference type="EMBL" id="MN433933">
    <property type="protein sequence ID" value="QJC63474.1"/>
    <property type="molecule type" value="Genomic_DNA"/>
</dbReference>
<sequence>MTDSPSYFRAIREAEKVDPPAIGLTTTEGITAVNGVRTIVKQNNVQILLLTEIADKLEDLLVIQKQKVRTEQPTGIPEDLIEKLQQLTIQDSSSSQKNSQKKREGKGVLYGFKDPYKILAEEKAKLQPLPPKKKDESKGKGTTSDA</sequence>
<proteinExistence type="predicted"/>
<evidence type="ECO:0000313" key="2">
    <source>
        <dbReference type="EMBL" id="QJC63474.1"/>
    </source>
</evidence>
<name>A0A6M3QWS5_9VIRU</name>
<gene>
    <name evidence="2" type="primary">ORF2</name>
</gene>
<organism evidence="2">
    <name type="scientific">Cacao swollen shoot virus</name>
    <dbReference type="NCBI Taxonomy" id="31559"/>
    <lineage>
        <taxon>Viruses</taxon>
        <taxon>Riboviria</taxon>
        <taxon>Pararnavirae</taxon>
        <taxon>Artverviricota</taxon>
        <taxon>Revtraviricetes</taxon>
        <taxon>Ortervirales</taxon>
        <taxon>Caulimoviridae</taxon>
        <taxon>Badnavirus</taxon>
        <taxon>Badnavirus etainflatheobromae</taxon>
    </lineage>
</organism>